<keyword evidence="3" id="KW-1185">Reference proteome</keyword>
<dbReference type="AlphaFoldDB" id="A0A9P5L9M0"/>
<dbReference type="Proteomes" id="UP000722485">
    <property type="component" value="Unassembled WGS sequence"/>
</dbReference>
<evidence type="ECO:0000256" key="1">
    <source>
        <dbReference type="SAM" id="MobiDB-lite"/>
    </source>
</evidence>
<proteinExistence type="predicted"/>
<sequence length="96" mass="9733">MLRNGRFANNLPPSVPLRQLHPASGTVTHPPAAHMHTSCLLAYIGADPPPPAAVVGTAAAAALSLAKVQALPSMPSKLVPITLSPLRDTTAASGRG</sequence>
<organism evidence="2 3">
    <name type="scientific">Cylindrodendrum hubeiense</name>
    <dbReference type="NCBI Taxonomy" id="595255"/>
    <lineage>
        <taxon>Eukaryota</taxon>
        <taxon>Fungi</taxon>
        <taxon>Dikarya</taxon>
        <taxon>Ascomycota</taxon>
        <taxon>Pezizomycotina</taxon>
        <taxon>Sordariomycetes</taxon>
        <taxon>Hypocreomycetidae</taxon>
        <taxon>Hypocreales</taxon>
        <taxon>Nectriaceae</taxon>
        <taxon>Cylindrodendrum</taxon>
    </lineage>
</organism>
<evidence type="ECO:0000313" key="2">
    <source>
        <dbReference type="EMBL" id="KAF7534410.1"/>
    </source>
</evidence>
<comment type="caution">
    <text evidence="2">The sequence shown here is derived from an EMBL/GenBank/DDBJ whole genome shotgun (WGS) entry which is preliminary data.</text>
</comment>
<reference evidence="2" key="1">
    <citation type="submission" date="2020-03" db="EMBL/GenBank/DDBJ databases">
        <title>Draft Genome Sequence of Cylindrodendrum hubeiense.</title>
        <authorList>
            <person name="Buettner E."/>
            <person name="Kellner H."/>
        </authorList>
    </citation>
    <scope>NUCLEOTIDE SEQUENCE</scope>
    <source>
        <strain evidence="2">IHI 201604</strain>
    </source>
</reference>
<evidence type="ECO:0000313" key="3">
    <source>
        <dbReference type="Proteomes" id="UP000722485"/>
    </source>
</evidence>
<name>A0A9P5L9M0_9HYPO</name>
<feature type="region of interest" description="Disordered" evidence="1">
    <location>
        <begin position="1"/>
        <end position="29"/>
    </location>
</feature>
<protein>
    <submittedName>
        <fullName evidence="2">Uncharacterized protein</fullName>
    </submittedName>
</protein>
<accession>A0A9P5L9M0</accession>
<gene>
    <name evidence="2" type="ORF">G7Z17_g13369</name>
</gene>
<dbReference type="EMBL" id="JAANBB010000770">
    <property type="protein sequence ID" value="KAF7534410.1"/>
    <property type="molecule type" value="Genomic_DNA"/>
</dbReference>